<comment type="similarity">
    <text evidence="2">Belongs to the aldo/keto reductase family. Aldo/keto reductase 2 subfamily.</text>
</comment>
<evidence type="ECO:0000313" key="4">
    <source>
        <dbReference type="EMBL" id="KAL2812546.1"/>
    </source>
</evidence>
<evidence type="ECO:0000256" key="1">
    <source>
        <dbReference type="ARBA" id="ARBA00023002"/>
    </source>
</evidence>
<dbReference type="Gene3D" id="3.20.20.100">
    <property type="entry name" value="NADP-dependent oxidoreductase domain"/>
    <property type="match status" value="1"/>
</dbReference>
<gene>
    <name evidence="4" type="ORF">BDW59DRAFT_178594</name>
</gene>
<dbReference type="Pfam" id="PF00248">
    <property type="entry name" value="Aldo_ket_red"/>
    <property type="match status" value="1"/>
</dbReference>
<protein>
    <submittedName>
        <fullName evidence="4">Aldo/keto reductase</fullName>
    </submittedName>
</protein>
<evidence type="ECO:0000259" key="3">
    <source>
        <dbReference type="Pfam" id="PF00248"/>
    </source>
</evidence>
<dbReference type="InterPro" id="IPR050523">
    <property type="entry name" value="AKR_Detox_Biosynth"/>
</dbReference>
<dbReference type="PANTHER" id="PTHR43364:SF4">
    <property type="entry name" value="NAD(P)-LINKED OXIDOREDUCTASE SUPERFAMILY PROTEIN"/>
    <property type="match status" value="1"/>
</dbReference>
<dbReference type="InterPro" id="IPR023210">
    <property type="entry name" value="NADP_OxRdtase_dom"/>
</dbReference>
<dbReference type="CDD" id="cd19075">
    <property type="entry name" value="AKR_AKR7A1-5"/>
    <property type="match status" value="1"/>
</dbReference>
<dbReference type="SUPFAM" id="SSF51430">
    <property type="entry name" value="NAD(P)-linked oxidoreductase"/>
    <property type="match status" value="1"/>
</dbReference>
<accession>A0ABR4HAT8</accession>
<reference evidence="4 5" key="1">
    <citation type="submission" date="2024-07" db="EMBL/GenBank/DDBJ databases">
        <title>Section-level genome sequencing and comparative genomics of Aspergillus sections Usti and Cavernicolus.</title>
        <authorList>
            <consortium name="Lawrence Berkeley National Laboratory"/>
            <person name="Nybo J.L."/>
            <person name="Vesth T.C."/>
            <person name="Theobald S."/>
            <person name="Frisvad J.C."/>
            <person name="Larsen T.O."/>
            <person name="Kjaerboelling I."/>
            <person name="Rothschild-Mancinelli K."/>
            <person name="Lyhne E.K."/>
            <person name="Kogle M.E."/>
            <person name="Barry K."/>
            <person name="Clum A."/>
            <person name="Na H."/>
            <person name="Ledsgaard L."/>
            <person name="Lin J."/>
            <person name="Lipzen A."/>
            <person name="Kuo A."/>
            <person name="Riley R."/>
            <person name="Mondo S."/>
            <person name="LaButti K."/>
            <person name="Haridas S."/>
            <person name="Pangalinan J."/>
            <person name="Salamov A.A."/>
            <person name="Simmons B.A."/>
            <person name="Magnuson J.K."/>
            <person name="Chen J."/>
            <person name="Drula E."/>
            <person name="Henrissat B."/>
            <person name="Wiebenga A."/>
            <person name="Lubbers R.J."/>
            <person name="Gomes A.C."/>
            <person name="Makela M.R."/>
            <person name="Stajich J."/>
            <person name="Grigoriev I.V."/>
            <person name="Mortensen U.H."/>
            <person name="De vries R.P."/>
            <person name="Baker S.E."/>
            <person name="Andersen M.R."/>
        </authorList>
    </citation>
    <scope>NUCLEOTIDE SEQUENCE [LARGE SCALE GENOMIC DNA]</scope>
    <source>
        <strain evidence="4 5">CBS 600.67</strain>
    </source>
</reference>
<dbReference type="InterPro" id="IPR036812">
    <property type="entry name" value="NAD(P)_OxRdtase_dom_sf"/>
</dbReference>
<dbReference type="EMBL" id="JBFXLS010000176">
    <property type="protein sequence ID" value="KAL2812546.1"/>
    <property type="molecule type" value="Genomic_DNA"/>
</dbReference>
<organism evidence="4 5">
    <name type="scientific">Aspergillus cavernicola</name>
    <dbReference type="NCBI Taxonomy" id="176166"/>
    <lineage>
        <taxon>Eukaryota</taxon>
        <taxon>Fungi</taxon>
        <taxon>Dikarya</taxon>
        <taxon>Ascomycota</taxon>
        <taxon>Pezizomycotina</taxon>
        <taxon>Eurotiomycetes</taxon>
        <taxon>Eurotiomycetidae</taxon>
        <taxon>Eurotiales</taxon>
        <taxon>Aspergillaceae</taxon>
        <taxon>Aspergillus</taxon>
        <taxon>Aspergillus subgen. Nidulantes</taxon>
    </lineage>
</organism>
<sequence>MATISPKTALPVVFGSMTIGRLGTAHVRIVTTVGAEAMLDVFQSHGHSEIDTARVYGAGSTENYLADANWYKRGLVMATKLYPTQRHDMKWLTPETWTHSPSDVRAGLMESLKALNAEGTGVDMFYLHGPDRAVPIEETLAAVDKLHREGYFRRFGISNFQAWEVARICEICERNGYIKPTTYQGLYNAYQRSIEAELLPCLRYYNIGVYAFQPLAAGFLTSRYHRNQKTEDYEIGSRFDPRASSNLIYHSRYLTERSFDALELLRPLAKKHGLTETECGLRWIVHHSALRKEFRDAVIIGASSSDQLESNLLELEKGPLPEEIVQALDEGWKGISGTYKYWH</sequence>
<name>A0ABR4HAT8_9EURO</name>
<feature type="domain" description="NADP-dependent oxidoreductase" evidence="3">
    <location>
        <begin position="12"/>
        <end position="330"/>
    </location>
</feature>
<dbReference type="PANTHER" id="PTHR43364">
    <property type="entry name" value="NADH-SPECIFIC METHYLGLYOXAL REDUCTASE-RELATED"/>
    <property type="match status" value="1"/>
</dbReference>
<evidence type="ECO:0000313" key="5">
    <source>
        <dbReference type="Proteomes" id="UP001610335"/>
    </source>
</evidence>
<proteinExistence type="inferred from homology"/>
<keyword evidence="5" id="KW-1185">Reference proteome</keyword>
<comment type="caution">
    <text evidence="4">The sequence shown here is derived from an EMBL/GenBank/DDBJ whole genome shotgun (WGS) entry which is preliminary data.</text>
</comment>
<dbReference type="Proteomes" id="UP001610335">
    <property type="component" value="Unassembled WGS sequence"/>
</dbReference>
<evidence type="ECO:0000256" key="2">
    <source>
        <dbReference type="ARBA" id="ARBA00038157"/>
    </source>
</evidence>
<keyword evidence="1" id="KW-0560">Oxidoreductase</keyword>